<name>A0ABV6FWC2_9BACT</name>
<dbReference type="Proteomes" id="UP001589797">
    <property type="component" value="Unassembled WGS sequence"/>
</dbReference>
<feature type="domain" description="GIY-YIG" evidence="1">
    <location>
        <begin position="2"/>
        <end position="49"/>
    </location>
</feature>
<evidence type="ECO:0000313" key="3">
    <source>
        <dbReference type="Proteomes" id="UP001589797"/>
    </source>
</evidence>
<proteinExistence type="predicted"/>
<protein>
    <submittedName>
        <fullName evidence="2">GIY-YIG nuclease family protein</fullName>
    </submittedName>
</protein>
<gene>
    <name evidence="2" type="ORF">ACFFIP_15940</name>
</gene>
<dbReference type="RefSeq" id="WP_382388700.1">
    <property type="nucleotide sequence ID" value="NZ_JBHLWI010000045.1"/>
</dbReference>
<sequence length="49" mass="5906">MVKSFVYILYSTKLDRFYTGITTLLVEERFENHLQKRFGKLNFTQKADD</sequence>
<reference evidence="2 3" key="1">
    <citation type="submission" date="2024-09" db="EMBL/GenBank/DDBJ databases">
        <authorList>
            <person name="Sun Q."/>
            <person name="Mori K."/>
        </authorList>
    </citation>
    <scope>NUCLEOTIDE SEQUENCE [LARGE SCALE GENOMIC DNA]</scope>
    <source>
        <strain evidence="2 3">CCM 7650</strain>
    </source>
</reference>
<dbReference type="Gene3D" id="3.40.1440.10">
    <property type="entry name" value="GIY-YIG endonuclease"/>
    <property type="match status" value="1"/>
</dbReference>
<dbReference type="EMBL" id="JBHLWI010000045">
    <property type="protein sequence ID" value="MFC0264185.1"/>
    <property type="molecule type" value="Genomic_DNA"/>
</dbReference>
<accession>A0ABV6FWC2</accession>
<evidence type="ECO:0000259" key="1">
    <source>
        <dbReference type="PROSITE" id="PS50164"/>
    </source>
</evidence>
<dbReference type="Pfam" id="PF01541">
    <property type="entry name" value="GIY-YIG"/>
    <property type="match status" value="1"/>
</dbReference>
<organism evidence="2 3">
    <name type="scientific">Fontibacter flavus</name>
    <dbReference type="NCBI Taxonomy" id="654838"/>
    <lineage>
        <taxon>Bacteria</taxon>
        <taxon>Pseudomonadati</taxon>
        <taxon>Bacteroidota</taxon>
        <taxon>Cytophagia</taxon>
        <taxon>Cytophagales</taxon>
        <taxon>Cyclobacteriaceae</taxon>
        <taxon>Fontibacter</taxon>
    </lineage>
</organism>
<evidence type="ECO:0000313" key="2">
    <source>
        <dbReference type="EMBL" id="MFC0264185.1"/>
    </source>
</evidence>
<dbReference type="InterPro" id="IPR000305">
    <property type="entry name" value="GIY-YIG_endonuc"/>
</dbReference>
<keyword evidence="3" id="KW-1185">Reference proteome</keyword>
<comment type="caution">
    <text evidence="2">The sequence shown here is derived from an EMBL/GenBank/DDBJ whole genome shotgun (WGS) entry which is preliminary data.</text>
</comment>
<dbReference type="PROSITE" id="PS50164">
    <property type="entry name" value="GIY_YIG"/>
    <property type="match status" value="1"/>
</dbReference>
<dbReference type="InterPro" id="IPR035901">
    <property type="entry name" value="GIY-YIG_endonuc_sf"/>
</dbReference>